<feature type="compositionally biased region" description="Low complexity" evidence="1">
    <location>
        <begin position="455"/>
        <end position="475"/>
    </location>
</feature>
<feature type="compositionally biased region" description="Polar residues" evidence="1">
    <location>
        <begin position="137"/>
        <end position="152"/>
    </location>
</feature>
<accession>A0A2S4V1J5</accession>
<feature type="compositionally biased region" description="Pro residues" evidence="1">
    <location>
        <begin position="253"/>
        <end position="264"/>
    </location>
</feature>
<name>A0A2S4V1J5_9BASI</name>
<dbReference type="AlphaFoldDB" id="A0A2S4V1J5"/>
<sequence length="585" mass="63620">MSHTSITAVPNRPCRVSSRAAMSSNLPLVASGNLLASRIPMPPVSEHNPGISSSPQSAHDSRNDPDARPPLTIQINQARTDDLAAEPHMPQLVSPKHAPNRGMYRKLKSVKSFFKRQTTGSDDESSEGYDTGRGADPSTNSEPVQLTTSSNIGHGGATDPSPSIRSASRPKVARSPLLLESFGPARDRIGSMPVRAKSDFSQQLDPARYDVKTEPQVQALPTRSEDRLTASKDVPNKQLIRTTRHNDHGCQPPAQPASGHPPPLVSRVKSIHHSNRHGLSKSCSSRKDSALPRSHQGLRERVPHQSLDAVGARPPPGLRQVVSNSSITAPRGTGVPEAHPKEGPPTYPEAQPPRTDSSHLIDYILNDYHDLTTPEMSDISLPSISMTTSEEQTEEYEEGDQQYEDYSILGISDLKYNQTTSTFTSDAISFEINVAQEVKSTAVRKLLLKEPRNTSLGASISGSSGGSSVRSGSLGDHTNTNSVRSDSLGDHTHSGSIHDDNIPHSPCSSAPSFESRQSQNSQEYVNIIQIRHVLNGLHSLLEKLDAQDELPDPMHRAPSNRNSSSVNFRISQADFLQMIKHELDR</sequence>
<feature type="region of interest" description="Disordered" evidence="1">
    <location>
        <begin position="38"/>
        <end position="354"/>
    </location>
</feature>
<feature type="compositionally biased region" description="Basic and acidic residues" evidence="1">
    <location>
        <begin position="487"/>
        <end position="502"/>
    </location>
</feature>
<gene>
    <name evidence="2" type="ORF">PSTT_11136</name>
</gene>
<feature type="region of interest" description="Disordered" evidence="1">
    <location>
        <begin position="455"/>
        <end position="520"/>
    </location>
</feature>
<evidence type="ECO:0000313" key="2">
    <source>
        <dbReference type="EMBL" id="POW03396.1"/>
    </source>
</evidence>
<proteinExistence type="predicted"/>
<dbReference type="EMBL" id="PKSL01000126">
    <property type="protein sequence ID" value="POW03396.1"/>
    <property type="molecule type" value="Genomic_DNA"/>
</dbReference>
<protein>
    <submittedName>
        <fullName evidence="2">Uncharacterized protein</fullName>
    </submittedName>
</protein>
<feature type="compositionally biased region" description="Basic residues" evidence="1">
    <location>
        <begin position="269"/>
        <end position="279"/>
    </location>
</feature>
<organism evidence="2 3">
    <name type="scientific">Puccinia striiformis</name>
    <dbReference type="NCBI Taxonomy" id="27350"/>
    <lineage>
        <taxon>Eukaryota</taxon>
        <taxon>Fungi</taxon>
        <taxon>Dikarya</taxon>
        <taxon>Basidiomycota</taxon>
        <taxon>Pucciniomycotina</taxon>
        <taxon>Pucciniomycetes</taxon>
        <taxon>Pucciniales</taxon>
        <taxon>Pucciniaceae</taxon>
        <taxon>Puccinia</taxon>
    </lineage>
</organism>
<feature type="compositionally biased region" description="Polar residues" evidence="1">
    <location>
        <begin position="506"/>
        <end position="520"/>
    </location>
</feature>
<reference evidence="2" key="1">
    <citation type="submission" date="2017-12" db="EMBL/GenBank/DDBJ databases">
        <title>Gene loss provides genomic basis for host adaptation in cereal stripe rust fungi.</title>
        <authorList>
            <person name="Xia C."/>
        </authorList>
    </citation>
    <scope>NUCLEOTIDE SEQUENCE [LARGE SCALE GENOMIC DNA]</scope>
    <source>
        <strain evidence="2">93-210</strain>
    </source>
</reference>
<evidence type="ECO:0000313" key="3">
    <source>
        <dbReference type="Proteomes" id="UP000239156"/>
    </source>
</evidence>
<dbReference type="VEuPathDB" id="FungiDB:PSTT_11136"/>
<evidence type="ECO:0000256" key="1">
    <source>
        <dbReference type="SAM" id="MobiDB-lite"/>
    </source>
</evidence>
<dbReference type="Proteomes" id="UP000239156">
    <property type="component" value="Unassembled WGS sequence"/>
</dbReference>
<keyword evidence="3" id="KW-1185">Reference proteome</keyword>
<feature type="compositionally biased region" description="Polar residues" evidence="1">
    <location>
        <begin position="476"/>
        <end position="485"/>
    </location>
</feature>
<comment type="caution">
    <text evidence="2">The sequence shown here is derived from an EMBL/GenBank/DDBJ whole genome shotgun (WGS) entry which is preliminary data.</text>
</comment>
<dbReference type="VEuPathDB" id="FungiDB:PSHT_14550"/>